<organism evidence="2 3">
    <name type="scientific">Candidatus Nitrotoga fabula</name>
    <dbReference type="NCBI Taxonomy" id="2182327"/>
    <lineage>
        <taxon>Bacteria</taxon>
        <taxon>Pseudomonadati</taxon>
        <taxon>Pseudomonadota</taxon>
        <taxon>Betaproteobacteria</taxon>
        <taxon>Nitrosomonadales</taxon>
        <taxon>Gallionellaceae</taxon>
        <taxon>Candidatus Nitrotoga</taxon>
    </lineage>
</organism>
<reference evidence="2" key="1">
    <citation type="submission" date="2021-02" db="EMBL/GenBank/DDBJ databases">
        <authorList>
            <person name="Han P."/>
        </authorList>
    </citation>
    <scope>NUCLEOTIDE SEQUENCE</scope>
    <source>
        <strain evidence="2">Candidatus Nitrotoga sp. ZN8</strain>
    </source>
</reference>
<protein>
    <submittedName>
        <fullName evidence="2">Uncharacterized protein</fullName>
    </submittedName>
</protein>
<dbReference type="AlphaFoldDB" id="A0A916F8V9"/>
<feature type="transmembrane region" description="Helical" evidence="1">
    <location>
        <begin position="12"/>
        <end position="37"/>
    </location>
</feature>
<evidence type="ECO:0000256" key="1">
    <source>
        <dbReference type="SAM" id="Phobius"/>
    </source>
</evidence>
<gene>
    <name evidence="2" type="ORF">NTGZN8_130028</name>
</gene>
<keyword evidence="1" id="KW-1133">Transmembrane helix</keyword>
<keyword evidence="3" id="KW-1185">Reference proteome</keyword>
<dbReference type="EMBL" id="CAJNBL010000005">
    <property type="protein sequence ID" value="CAE6692037.1"/>
    <property type="molecule type" value="Genomic_DNA"/>
</dbReference>
<proteinExistence type="predicted"/>
<name>A0A916F8V9_9PROT</name>
<keyword evidence="1" id="KW-0472">Membrane</keyword>
<dbReference type="Proteomes" id="UP000675882">
    <property type="component" value="Unassembled WGS sequence"/>
</dbReference>
<comment type="caution">
    <text evidence="2">The sequence shown here is derived from an EMBL/GenBank/DDBJ whole genome shotgun (WGS) entry which is preliminary data.</text>
</comment>
<keyword evidence="1" id="KW-0812">Transmembrane</keyword>
<evidence type="ECO:0000313" key="3">
    <source>
        <dbReference type="Proteomes" id="UP000675882"/>
    </source>
</evidence>
<sequence length="153" mass="15671">MLLESGGDGSAAGAAVVMGPVSFSGFSGLLAVAAVFFKSASGEAGLAAAFFLGATGDFFLDGREAFFRPEAETDRELAFDFPARAVFVRATGGLTTSFCDPVFFGAVSACFGATTACFGVLPPGFCKSAAERGAMQVTEKRLASSSWIYGIII</sequence>
<evidence type="ECO:0000313" key="2">
    <source>
        <dbReference type="EMBL" id="CAE6692037.1"/>
    </source>
</evidence>
<accession>A0A916F8V9</accession>